<evidence type="ECO:0000256" key="1">
    <source>
        <dbReference type="SAM" id="Coils"/>
    </source>
</evidence>
<gene>
    <name evidence="2" type="ORF">TPC1_30242</name>
</gene>
<feature type="non-terminal residue" evidence="2">
    <location>
        <position position="794"/>
    </location>
</feature>
<accession>A0A146K034</accession>
<dbReference type="Gene3D" id="1.10.287.1490">
    <property type="match status" value="1"/>
</dbReference>
<organism evidence="2">
    <name type="scientific">Trepomonas sp. PC1</name>
    <dbReference type="NCBI Taxonomy" id="1076344"/>
    <lineage>
        <taxon>Eukaryota</taxon>
        <taxon>Metamonada</taxon>
        <taxon>Diplomonadida</taxon>
        <taxon>Hexamitidae</taxon>
        <taxon>Hexamitinae</taxon>
        <taxon>Trepomonas</taxon>
    </lineage>
</organism>
<feature type="coiled-coil region" evidence="1">
    <location>
        <begin position="36"/>
        <end position="171"/>
    </location>
</feature>
<evidence type="ECO:0000313" key="2">
    <source>
        <dbReference type="EMBL" id="JAP90263.1"/>
    </source>
</evidence>
<reference evidence="2" key="1">
    <citation type="submission" date="2015-07" db="EMBL/GenBank/DDBJ databases">
        <title>Adaptation to a free-living lifestyle via gene acquisitions in the diplomonad Trepomonas sp. PC1.</title>
        <authorList>
            <person name="Xu F."/>
            <person name="Jerlstrom-Hultqvist J."/>
            <person name="Kolisko M."/>
            <person name="Simpson A.G.B."/>
            <person name="Roger A.J."/>
            <person name="Svard S.G."/>
            <person name="Andersson J.O."/>
        </authorList>
    </citation>
    <scope>NUCLEOTIDE SEQUENCE</scope>
    <source>
        <strain evidence="2">PC1</strain>
    </source>
</reference>
<dbReference type="SUPFAM" id="SSF57997">
    <property type="entry name" value="Tropomyosin"/>
    <property type="match status" value="1"/>
</dbReference>
<proteinExistence type="predicted"/>
<name>A0A146K034_9EUKA</name>
<feature type="coiled-coil region" evidence="1">
    <location>
        <begin position="272"/>
        <end position="409"/>
    </location>
</feature>
<dbReference type="EMBL" id="GDID01006343">
    <property type="protein sequence ID" value="JAP90263.1"/>
    <property type="molecule type" value="Transcribed_RNA"/>
</dbReference>
<protein>
    <submittedName>
        <fullName evidence="2">Uncharacterized protein</fullName>
    </submittedName>
</protein>
<feature type="coiled-coil region" evidence="1">
    <location>
        <begin position="202"/>
        <end position="236"/>
    </location>
</feature>
<keyword evidence="1" id="KW-0175">Coiled coil</keyword>
<dbReference type="AlphaFoldDB" id="A0A146K034"/>
<feature type="coiled-coil region" evidence="1">
    <location>
        <begin position="480"/>
        <end position="507"/>
    </location>
</feature>
<feature type="coiled-coil region" evidence="1">
    <location>
        <begin position="536"/>
        <end position="601"/>
    </location>
</feature>
<sequence length="794" mass="92766">GKKKDEYIEQIQNTTKYYIKLNVEMTEQNRLACQNYEQMEKDADFGKQMRQKFEEQSKIGSELTTEVEQQQVLLSDQQIEFQKLQKQLQVLKQTLADGNQRLDSLLNQKDKNKEELEKLTDDLAQLMQKQELTSQQTKSKSEQFQTLSDQLQTLKSKISTDQKQIAAQQREISEISSQIQADHAQIDRLQNIHNDPTIQIANQNLKQQIHEGQIQFENLESELLSVNGQVQTLTQEISEQDFNFTDLKETLSQKLDLLQKNKLQHSKMLVQTEQLQNHIEQTANSLKQLQKEETELVQKAKSTEIENKLKTEQIKNVQNQISDLEAQIANVQAQIDQNQQQLDLNEHAGLQERINDCNTQKTELEEHFKQLQYKTGEHLLLKQFLVEQAQKLQTQHDLVQTQVNSLRKQIQQTSPEFLSTKDENEQLHQKIADLTDFQATLIGQTKDQKEFRQKCELSLAKTFQTFQNTKKQLEKKFSVVQTQNSEIQGLNDEINLINSEIVQTQTQTEQTKLSLCQNEVEIQDLNRQALQINHLKQKISLQLKETEQEARKQIEEQEILKKANTSVLEQEEQKKQMHMKLAFLKAEHQKLLQNEQEMQNEIQKTKLGIKNCDKRLKINIEKTNKIITQQKTMDINQVQIALQTKQNQNLITEKETLIQQNLFQQSVSKELQTQILNLQRQAKQEEDERQSLQSQIDIIKLENAQQTQVIEELMQNANESELIIQKLSEEAQKLNLMNLKTETEKQSSKLKNEAQKMEDNQNQKLLEQVASLQSTCRAKEQLINSQTTQFIEKQ</sequence>
<feature type="coiled-coil region" evidence="1">
    <location>
        <begin position="668"/>
        <end position="782"/>
    </location>
</feature>
<feature type="non-terminal residue" evidence="2">
    <location>
        <position position="1"/>
    </location>
</feature>